<evidence type="ECO:0000256" key="2">
    <source>
        <dbReference type="ARBA" id="ARBA00022448"/>
    </source>
</evidence>
<dbReference type="Proteomes" id="UP000264006">
    <property type="component" value="Chromosome"/>
</dbReference>
<reference evidence="7 8" key="1">
    <citation type="submission" date="2018-09" db="EMBL/GenBank/DDBJ databases">
        <title>Complete genome sequence of Euzebya sp. DY32-46 isolated from seawater of Pacific Ocean.</title>
        <authorList>
            <person name="Xu L."/>
            <person name="Wu Y.-H."/>
            <person name="Xu X.-W."/>
        </authorList>
    </citation>
    <scope>NUCLEOTIDE SEQUENCE [LARGE SCALE GENOMIC DNA]</scope>
    <source>
        <strain evidence="7 8">DY32-46</strain>
    </source>
</reference>
<dbReference type="PANTHER" id="PTHR30290">
    <property type="entry name" value="PERIPLASMIC BINDING COMPONENT OF ABC TRANSPORTER"/>
    <property type="match status" value="1"/>
</dbReference>
<sequence length="546" mass="58768">MTRLSLRTILSLLGVVMLLAAGCSGGGDSVEGEGLDEEPLADATDTPEATDTPAAGTDTVEPSAVDEDGAEASTGDTFVAAIGQQPDQLDPHVTTAYPSFQVLENVYDTLVVPNADTLEMEASLATDWEVSDDNLTWTFTLAEDVVFHDGSTFDAADVVYSYTRIIDEQLANAFRFGTVESVEAADPQTVVITLTEPTPNLLANIGGFKGMAILPEGAAEDYDLATEAVGTGPFSLASTSPSGLVLEANPDYWGDAPSIGAVEFRWISEPTTALTELQTGGVHWTDNVPPQQIESLSGNDDVVLETVPSNDYWYWSANFDVEPFGDPLVREALALAIDRDAITQAATFGAGTANQTAIPADSFWASDHAPYTHDPERARALLDEAGVSDLSMGLMVTDEFPQTVTAAEVIASQLGEVGIDVEIQTETFATWLDRQGQGDYDAFMLGWLGNLDPFGFYHSQHLCEGSNNYQGYCNEEVDALLTQAAVETDEDARRDLYNQAVEMIVDDGSYWYLYNPDVVQAWAPEVDGYTIRSDRAINFETVSLNG</sequence>
<evidence type="ECO:0000313" key="7">
    <source>
        <dbReference type="EMBL" id="AXV06599.1"/>
    </source>
</evidence>
<dbReference type="Gene3D" id="3.90.76.10">
    <property type="entry name" value="Dipeptide-binding Protein, Domain 1"/>
    <property type="match status" value="1"/>
</dbReference>
<gene>
    <name evidence="7" type="ORF">DVS28_a1914</name>
</gene>
<feature type="chain" id="PRO_5016938815" evidence="5">
    <location>
        <begin position="21"/>
        <end position="546"/>
    </location>
</feature>
<dbReference type="InterPro" id="IPR000914">
    <property type="entry name" value="SBP_5_dom"/>
</dbReference>
<keyword evidence="8" id="KW-1185">Reference proteome</keyword>
<accession>A0A346XWK2</accession>
<dbReference type="EMBL" id="CP031165">
    <property type="protein sequence ID" value="AXV06599.1"/>
    <property type="molecule type" value="Genomic_DNA"/>
</dbReference>
<dbReference type="GO" id="GO:0043190">
    <property type="term" value="C:ATP-binding cassette (ABC) transporter complex"/>
    <property type="evidence" value="ECO:0007669"/>
    <property type="project" value="InterPro"/>
</dbReference>
<evidence type="ECO:0000256" key="5">
    <source>
        <dbReference type="SAM" id="SignalP"/>
    </source>
</evidence>
<keyword evidence="2" id="KW-0813">Transport</keyword>
<feature type="compositionally biased region" description="Acidic residues" evidence="4">
    <location>
        <begin position="30"/>
        <end position="40"/>
    </location>
</feature>
<dbReference type="PROSITE" id="PS51257">
    <property type="entry name" value="PROKAR_LIPOPROTEIN"/>
    <property type="match status" value="1"/>
</dbReference>
<dbReference type="PANTHER" id="PTHR30290:SF9">
    <property type="entry name" value="OLIGOPEPTIDE-BINDING PROTEIN APPA"/>
    <property type="match status" value="1"/>
</dbReference>
<dbReference type="InterPro" id="IPR039424">
    <property type="entry name" value="SBP_5"/>
</dbReference>
<feature type="compositionally biased region" description="Low complexity" evidence="4">
    <location>
        <begin position="41"/>
        <end position="59"/>
    </location>
</feature>
<evidence type="ECO:0000313" key="8">
    <source>
        <dbReference type="Proteomes" id="UP000264006"/>
    </source>
</evidence>
<dbReference type="AlphaFoldDB" id="A0A346XWK2"/>
<evidence type="ECO:0000256" key="1">
    <source>
        <dbReference type="ARBA" id="ARBA00005695"/>
    </source>
</evidence>
<organism evidence="7 8">
    <name type="scientific">Euzebya pacifica</name>
    <dbReference type="NCBI Taxonomy" id="1608957"/>
    <lineage>
        <taxon>Bacteria</taxon>
        <taxon>Bacillati</taxon>
        <taxon>Actinomycetota</taxon>
        <taxon>Nitriliruptoria</taxon>
        <taxon>Euzebyales</taxon>
    </lineage>
</organism>
<dbReference type="RefSeq" id="WP_216826508.1">
    <property type="nucleotide sequence ID" value="NZ_CP031165.1"/>
</dbReference>
<dbReference type="GO" id="GO:0015833">
    <property type="term" value="P:peptide transport"/>
    <property type="evidence" value="ECO:0007669"/>
    <property type="project" value="TreeGrafter"/>
</dbReference>
<feature type="region of interest" description="Disordered" evidence="4">
    <location>
        <begin position="26"/>
        <end position="71"/>
    </location>
</feature>
<dbReference type="Pfam" id="PF00496">
    <property type="entry name" value="SBP_bac_5"/>
    <property type="match status" value="1"/>
</dbReference>
<dbReference type="InterPro" id="IPR030678">
    <property type="entry name" value="Peptide/Ni-bd"/>
</dbReference>
<evidence type="ECO:0000256" key="4">
    <source>
        <dbReference type="SAM" id="MobiDB-lite"/>
    </source>
</evidence>
<dbReference type="GO" id="GO:1904680">
    <property type="term" value="F:peptide transmembrane transporter activity"/>
    <property type="evidence" value="ECO:0007669"/>
    <property type="project" value="TreeGrafter"/>
</dbReference>
<dbReference type="PIRSF" id="PIRSF002741">
    <property type="entry name" value="MppA"/>
    <property type="match status" value="1"/>
</dbReference>
<dbReference type="Gene3D" id="3.40.190.10">
    <property type="entry name" value="Periplasmic binding protein-like II"/>
    <property type="match status" value="1"/>
</dbReference>
<dbReference type="KEGG" id="euz:DVS28_a1914"/>
<dbReference type="Gene3D" id="3.10.105.10">
    <property type="entry name" value="Dipeptide-binding Protein, Domain 3"/>
    <property type="match status" value="1"/>
</dbReference>
<dbReference type="SUPFAM" id="SSF53850">
    <property type="entry name" value="Periplasmic binding protein-like II"/>
    <property type="match status" value="1"/>
</dbReference>
<name>A0A346XWK2_9ACTN</name>
<keyword evidence="3 5" id="KW-0732">Signal</keyword>
<dbReference type="GO" id="GO:0042597">
    <property type="term" value="C:periplasmic space"/>
    <property type="evidence" value="ECO:0007669"/>
    <property type="project" value="UniProtKB-ARBA"/>
</dbReference>
<evidence type="ECO:0000256" key="3">
    <source>
        <dbReference type="ARBA" id="ARBA00022729"/>
    </source>
</evidence>
<protein>
    <submittedName>
        <fullName evidence="7">Dipeptide-binding ABC transporter, periplasmic substrate-binding component</fullName>
    </submittedName>
</protein>
<comment type="similarity">
    <text evidence="1">Belongs to the bacterial solute-binding protein 5 family.</text>
</comment>
<feature type="signal peptide" evidence="5">
    <location>
        <begin position="1"/>
        <end position="20"/>
    </location>
</feature>
<evidence type="ECO:0000259" key="6">
    <source>
        <dbReference type="Pfam" id="PF00496"/>
    </source>
</evidence>
<feature type="domain" description="Solute-binding protein family 5" evidence="6">
    <location>
        <begin position="120"/>
        <end position="466"/>
    </location>
</feature>
<proteinExistence type="inferred from homology"/>